<feature type="region of interest" description="Disordered" evidence="2">
    <location>
        <begin position="81"/>
        <end position="103"/>
    </location>
</feature>
<evidence type="ECO:0000256" key="3">
    <source>
        <dbReference type="SAM" id="Phobius"/>
    </source>
</evidence>
<feature type="signal peptide" evidence="4">
    <location>
        <begin position="1"/>
        <end position="18"/>
    </location>
</feature>
<evidence type="ECO:0000256" key="1">
    <source>
        <dbReference type="ARBA" id="ARBA00010457"/>
    </source>
</evidence>
<dbReference type="Pfam" id="PF07452">
    <property type="entry name" value="CHRD"/>
    <property type="match status" value="1"/>
</dbReference>
<dbReference type="RefSeq" id="WP_188428603.1">
    <property type="nucleotide sequence ID" value="NZ_BAABKH010000005.1"/>
</dbReference>
<keyword evidence="7" id="KW-1185">Reference proteome</keyword>
<evidence type="ECO:0000256" key="4">
    <source>
        <dbReference type="SAM" id="SignalP"/>
    </source>
</evidence>
<keyword evidence="4" id="KW-0732">Signal</keyword>
<feature type="domain" description="CHRD" evidence="5">
    <location>
        <begin position="41"/>
        <end position="170"/>
    </location>
</feature>
<sequence length="250" mass="24952">MKKLTAALAALAVPALLAGPMALASSAEDHTELMATLGELNDSGGSGTVWAKVTGNEVWLSMEVEGLLDGAPHAQHIHIGGTNSCPDPSQKGTGPGGAIRTTDAVDSYGPVAVSLTTDGGMTHPDHALDVANFPATGSYTYERTFTVSDEVAAQIGAGDGVVVVHGVDHDGSGTYDGDQMSDLDPSLPTEATDPALCGTLDLAPMAAPSGGVQTGGASSEGLEQPALLVSGALLAAVGAAGLLARRRARD</sequence>
<keyword evidence="3" id="KW-1133">Transmembrane helix</keyword>
<gene>
    <name evidence="6" type="ORF">GCM10011366_11350</name>
</gene>
<evidence type="ECO:0000313" key="7">
    <source>
        <dbReference type="Proteomes" id="UP000605670"/>
    </source>
</evidence>
<evidence type="ECO:0000313" key="6">
    <source>
        <dbReference type="EMBL" id="GGF45378.1"/>
    </source>
</evidence>
<dbReference type="Gene3D" id="2.60.40.200">
    <property type="entry name" value="Superoxide dismutase, copper/zinc binding domain"/>
    <property type="match status" value="1"/>
</dbReference>
<comment type="similarity">
    <text evidence="1">Belongs to the Cu-Zn superoxide dismutase family.</text>
</comment>
<accession>A0A917F5H3</accession>
<feature type="chain" id="PRO_5038623725" description="CHRD domain-containing protein" evidence="4">
    <location>
        <begin position="19"/>
        <end position="250"/>
    </location>
</feature>
<reference evidence="6" key="1">
    <citation type="journal article" date="2014" name="Int. J. Syst. Evol. Microbiol.">
        <title>Complete genome sequence of Corynebacterium casei LMG S-19264T (=DSM 44701T), isolated from a smear-ripened cheese.</title>
        <authorList>
            <consortium name="US DOE Joint Genome Institute (JGI-PGF)"/>
            <person name="Walter F."/>
            <person name="Albersmeier A."/>
            <person name="Kalinowski J."/>
            <person name="Ruckert C."/>
        </authorList>
    </citation>
    <scope>NUCLEOTIDE SEQUENCE</scope>
    <source>
        <strain evidence="6">CGMCC 1.12160</strain>
    </source>
</reference>
<protein>
    <recommendedName>
        <fullName evidence="5">CHRD domain-containing protein</fullName>
    </recommendedName>
</protein>
<dbReference type="AlphaFoldDB" id="A0A917F5H3"/>
<reference evidence="6" key="2">
    <citation type="submission" date="2020-09" db="EMBL/GenBank/DDBJ databases">
        <authorList>
            <person name="Sun Q."/>
            <person name="Zhou Y."/>
        </authorList>
    </citation>
    <scope>NUCLEOTIDE SEQUENCE</scope>
    <source>
        <strain evidence="6">CGMCC 1.12160</strain>
    </source>
</reference>
<feature type="compositionally biased region" description="Polar residues" evidence="2">
    <location>
        <begin position="81"/>
        <end position="92"/>
    </location>
</feature>
<name>A0A917F5H3_9MICO</name>
<feature type="transmembrane region" description="Helical" evidence="3">
    <location>
        <begin position="226"/>
        <end position="244"/>
    </location>
</feature>
<dbReference type="GO" id="GO:0006801">
    <property type="term" value="P:superoxide metabolic process"/>
    <property type="evidence" value="ECO:0007669"/>
    <property type="project" value="InterPro"/>
</dbReference>
<keyword evidence="3" id="KW-0812">Transmembrane</keyword>
<dbReference type="EMBL" id="BMEM01000001">
    <property type="protein sequence ID" value="GGF45378.1"/>
    <property type="molecule type" value="Genomic_DNA"/>
</dbReference>
<dbReference type="GO" id="GO:0046872">
    <property type="term" value="F:metal ion binding"/>
    <property type="evidence" value="ECO:0007669"/>
    <property type="project" value="InterPro"/>
</dbReference>
<evidence type="ECO:0000256" key="2">
    <source>
        <dbReference type="SAM" id="MobiDB-lite"/>
    </source>
</evidence>
<dbReference type="Proteomes" id="UP000605670">
    <property type="component" value="Unassembled WGS sequence"/>
</dbReference>
<proteinExistence type="inferred from homology"/>
<keyword evidence="3" id="KW-0472">Membrane</keyword>
<organism evidence="6 7">
    <name type="scientific">Ornithinimicrobium tianjinense</name>
    <dbReference type="NCBI Taxonomy" id="1195761"/>
    <lineage>
        <taxon>Bacteria</taxon>
        <taxon>Bacillati</taxon>
        <taxon>Actinomycetota</taxon>
        <taxon>Actinomycetes</taxon>
        <taxon>Micrococcales</taxon>
        <taxon>Ornithinimicrobiaceae</taxon>
        <taxon>Ornithinimicrobium</taxon>
    </lineage>
</organism>
<dbReference type="InterPro" id="IPR010895">
    <property type="entry name" value="CHRD"/>
</dbReference>
<dbReference type="InterPro" id="IPR036423">
    <property type="entry name" value="SOD-like_Cu/Zn_dom_sf"/>
</dbReference>
<comment type="caution">
    <text evidence="6">The sequence shown here is derived from an EMBL/GenBank/DDBJ whole genome shotgun (WGS) entry which is preliminary data.</text>
</comment>
<evidence type="ECO:0000259" key="5">
    <source>
        <dbReference type="Pfam" id="PF07452"/>
    </source>
</evidence>